<dbReference type="VEuPathDB" id="FungiDB:PEXP_068080"/>
<dbReference type="InterPro" id="IPR011042">
    <property type="entry name" value="6-blade_b-propeller_TolB-like"/>
</dbReference>
<evidence type="ECO:0000313" key="7">
    <source>
        <dbReference type="Proteomes" id="UP000030143"/>
    </source>
</evidence>
<gene>
    <name evidence="6" type="ORF">PEX2_061330</name>
</gene>
<keyword evidence="2" id="KW-0378">Hydrolase</keyword>
<dbReference type="EMBL" id="JQFZ01000250">
    <property type="protein sequence ID" value="KGO53525.1"/>
    <property type="molecule type" value="Genomic_DNA"/>
</dbReference>
<organism evidence="6 7">
    <name type="scientific">Penicillium expansum</name>
    <name type="common">Blue mold rot fungus</name>
    <dbReference type="NCBI Taxonomy" id="27334"/>
    <lineage>
        <taxon>Eukaryota</taxon>
        <taxon>Fungi</taxon>
        <taxon>Dikarya</taxon>
        <taxon>Ascomycota</taxon>
        <taxon>Pezizomycotina</taxon>
        <taxon>Eurotiomycetes</taxon>
        <taxon>Eurotiomycetidae</taxon>
        <taxon>Eurotiales</taxon>
        <taxon>Aspergillaceae</taxon>
        <taxon>Penicillium</taxon>
    </lineage>
</organism>
<dbReference type="InterPro" id="IPR011659">
    <property type="entry name" value="WD40"/>
</dbReference>
<dbReference type="STRING" id="27334.A0A0A2JML0"/>
<dbReference type="Gene3D" id="2.120.10.30">
    <property type="entry name" value="TolB, C-terminal domain"/>
    <property type="match status" value="2"/>
</dbReference>
<comment type="similarity">
    <text evidence="1">Belongs to the peptidase S9C family.</text>
</comment>
<dbReference type="Pfam" id="PF00326">
    <property type="entry name" value="Peptidase_S9"/>
    <property type="match status" value="1"/>
</dbReference>
<evidence type="ECO:0000259" key="5">
    <source>
        <dbReference type="Pfam" id="PF00326"/>
    </source>
</evidence>
<dbReference type="Gene3D" id="3.40.50.1820">
    <property type="entry name" value="alpha/beta hydrolase"/>
    <property type="match status" value="1"/>
</dbReference>
<keyword evidence="7" id="KW-1185">Reference proteome</keyword>
<dbReference type="InterPro" id="IPR029058">
    <property type="entry name" value="AB_hydrolase_fold"/>
</dbReference>
<protein>
    <recommendedName>
        <fullName evidence="4">Dipeptidyl-peptidase V</fullName>
    </recommendedName>
</protein>
<proteinExistence type="inferred from homology"/>
<evidence type="ECO:0000256" key="1">
    <source>
        <dbReference type="ARBA" id="ARBA00010040"/>
    </source>
</evidence>
<keyword evidence="3" id="KW-0720">Serine protease</keyword>
<dbReference type="Pfam" id="PF07676">
    <property type="entry name" value="PD40"/>
    <property type="match status" value="2"/>
</dbReference>
<dbReference type="SUPFAM" id="SSF82171">
    <property type="entry name" value="DPP6 N-terminal domain-like"/>
    <property type="match status" value="1"/>
</dbReference>
<dbReference type="GO" id="GO:0004252">
    <property type="term" value="F:serine-type endopeptidase activity"/>
    <property type="evidence" value="ECO:0007669"/>
    <property type="project" value="TreeGrafter"/>
</dbReference>
<dbReference type="HOGENOM" id="CLU_008615_2_0_1"/>
<feature type="domain" description="Peptidase S9 prolyl oligopeptidase catalytic" evidence="5">
    <location>
        <begin position="438"/>
        <end position="657"/>
    </location>
</feature>
<dbReference type="AlphaFoldDB" id="A0A0A2JML0"/>
<dbReference type="PANTHER" id="PTHR42776:SF27">
    <property type="entry name" value="DIPEPTIDYL PEPTIDASE FAMILY MEMBER 6"/>
    <property type="match status" value="1"/>
</dbReference>
<sequence>MVTNPDHKVNLSLEALADLQVPSDLCISPDATRIAYKLRPFSKKDENATSSIWIAEVGKEKSTRQFTSGLCNDELPQWSPDGTSLAFKSDRGHPGKGSTVYVMSVNGGEAYPITPVDDEKPITAFEWSPDGAYIAFTSADEKTTEQVRKEEEQDDATVWGENLEHHRLKVAHIATRQVQTIVSGDKHVHDFSWSPDSKQIIYIEHKDPDVNSAGFYGAKICIVSLFGIKSSVVTKFPGPIYQVAWGNSGIYFIAGVNPKHWATSLSLYQLDYQNGSYTEQESEESCCDSIQKNQSSLAYHVQNNLHDEILSIDGGNHTLIHRGEYDIASFDVSRTAKNTVIAITKGDGSNPEEVFSVTESEGIVKLSDHNSSIAALEISKTFSISATASDGYSLDGVIYVPSKYKAEDGPLPTVLLPHGGPYWRVNIGFSVCHCLEVPPLVSAGYAVLCPNYRGGSGRGEKHAAYSRGGMGKFDYTDCIDILRNCIDKGLVDSSRVAIGGWPNGGFLSYLAVTRDDFQFRAAVCGAGIVDWDVMTMTSDAYWLDIDLTGGAPWDVDVNAVPDGTDLKSSKKWLRDTTGRWGSPLWHMRNVKTPVLIVHGENDVRVPLSQAIAFYRACIHNDLAVDMVTYPREGHFITERKHVIDMWKRMRRFYDMHLQ</sequence>
<dbReference type="PANTHER" id="PTHR42776">
    <property type="entry name" value="SERINE PEPTIDASE S9 FAMILY MEMBER"/>
    <property type="match status" value="1"/>
</dbReference>
<dbReference type="GO" id="GO:0006508">
    <property type="term" value="P:proteolysis"/>
    <property type="evidence" value="ECO:0007669"/>
    <property type="project" value="InterPro"/>
</dbReference>
<reference evidence="6 7" key="1">
    <citation type="journal article" date="2015" name="Mol. Plant Microbe Interact.">
        <title>Genome, transcriptome, and functional analyses of Penicillium expansum provide new insights into secondary metabolism and pathogenicity.</title>
        <authorList>
            <person name="Ballester A.R."/>
            <person name="Marcet-Houben M."/>
            <person name="Levin E."/>
            <person name="Sela N."/>
            <person name="Selma-Lazaro C."/>
            <person name="Carmona L."/>
            <person name="Wisniewski M."/>
            <person name="Droby S."/>
            <person name="Gonzalez-Candelas L."/>
            <person name="Gabaldon T."/>
        </authorList>
    </citation>
    <scope>NUCLEOTIDE SEQUENCE [LARGE SCALE GENOMIC DNA]</scope>
    <source>
        <strain evidence="6 7">MD-8</strain>
    </source>
</reference>
<evidence type="ECO:0000313" key="6">
    <source>
        <dbReference type="EMBL" id="KGO53525.1"/>
    </source>
</evidence>
<dbReference type="GO" id="GO:0017000">
    <property type="term" value="P:antibiotic biosynthetic process"/>
    <property type="evidence" value="ECO:0007669"/>
    <property type="project" value="UniProtKB-ARBA"/>
</dbReference>
<dbReference type="SUPFAM" id="SSF53474">
    <property type="entry name" value="alpha/beta-Hydrolases"/>
    <property type="match status" value="1"/>
</dbReference>
<evidence type="ECO:0000256" key="3">
    <source>
        <dbReference type="ARBA" id="ARBA00022825"/>
    </source>
</evidence>
<dbReference type="RefSeq" id="XP_016596127.1">
    <property type="nucleotide sequence ID" value="XM_016743404.1"/>
</dbReference>
<dbReference type="GeneID" id="27678824"/>
<dbReference type="GO" id="GO:0072330">
    <property type="term" value="P:monocarboxylic acid biosynthetic process"/>
    <property type="evidence" value="ECO:0007669"/>
    <property type="project" value="UniProtKB-ARBA"/>
</dbReference>
<comment type="caution">
    <text evidence="6">The sequence shown here is derived from an EMBL/GenBank/DDBJ whole genome shotgun (WGS) entry which is preliminary data.</text>
</comment>
<evidence type="ECO:0000256" key="4">
    <source>
        <dbReference type="ARBA" id="ARBA00032829"/>
    </source>
</evidence>
<keyword evidence="3" id="KW-0645">Protease</keyword>
<dbReference type="InterPro" id="IPR001375">
    <property type="entry name" value="Peptidase_S9_cat"/>
</dbReference>
<accession>A0A0A2JML0</accession>
<dbReference type="Proteomes" id="UP000030143">
    <property type="component" value="Unassembled WGS sequence"/>
</dbReference>
<evidence type="ECO:0000256" key="2">
    <source>
        <dbReference type="ARBA" id="ARBA00022801"/>
    </source>
</evidence>
<name>A0A0A2JML0_PENEN</name>